<feature type="transmembrane region" description="Helical" evidence="1">
    <location>
        <begin position="108"/>
        <end position="126"/>
    </location>
</feature>
<organism evidence="2 3">
    <name type="scientific">Mucilaginibacter hurinus</name>
    <dbReference type="NCBI Taxonomy" id="2201324"/>
    <lineage>
        <taxon>Bacteria</taxon>
        <taxon>Pseudomonadati</taxon>
        <taxon>Bacteroidota</taxon>
        <taxon>Sphingobacteriia</taxon>
        <taxon>Sphingobacteriales</taxon>
        <taxon>Sphingobacteriaceae</taxon>
        <taxon>Mucilaginibacter</taxon>
    </lineage>
</organism>
<comment type="caution">
    <text evidence="2">The sequence shown here is derived from an EMBL/GenBank/DDBJ whole genome shotgun (WGS) entry which is preliminary data.</text>
</comment>
<dbReference type="InterPro" id="IPR046487">
    <property type="entry name" value="DUF6580"/>
</dbReference>
<feature type="transmembrane region" description="Helical" evidence="1">
    <location>
        <begin position="32"/>
        <end position="50"/>
    </location>
</feature>
<evidence type="ECO:0000256" key="1">
    <source>
        <dbReference type="SAM" id="Phobius"/>
    </source>
</evidence>
<feature type="transmembrane region" description="Helical" evidence="1">
    <location>
        <begin position="57"/>
        <end position="75"/>
    </location>
</feature>
<dbReference type="OrthoDB" id="9806699at2"/>
<dbReference type="Pfam" id="PF20221">
    <property type="entry name" value="DUF6580"/>
    <property type="match status" value="1"/>
</dbReference>
<reference evidence="2 3" key="1">
    <citation type="submission" date="2018-05" db="EMBL/GenBank/DDBJ databases">
        <title>Mucilaginibacter hurinus sp. nov., isolated from briquette warehouse soil.</title>
        <authorList>
            <person name="Choi L."/>
        </authorList>
    </citation>
    <scope>NUCLEOTIDE SEQUENCE [LARGE SCALE GENOMIC DNA]</scope>
    <source>
        <strain evidence="2 3">ZR32</strain>
    </source>
</reference>
<sequence length="192" mass="21617">MSKTSMNNRNTVLILMILGAVAMRFLTYQLPLMSNFTPVGAVALFGGAYFTDKWKAYLVPLVTLFLSDMVINYMYAERNIIDYSATFWVYLSFAIMVFIGTQIKKPNFINVTAGSLLSVIIFWLLTDLPWLYGGELYPHTLAGYGQSLVAAIPFQKNMLFGDALFGLLLFGGFELAKTKFVSLRSRHEQLAM</sequence>
<dbReference type="AlphaFoldDB" id="A0A367GR32"/>
<dbReference type="Proteomes" id="UP000253209">
    <property type="component" value="Unassembled WGS sequence"/>
</dbReference>
<dbReference type="EMBL" id="QGDC01000002">
    <property type="protein sequence ID" value="RCH55924.1"/>
    <property type="molecule type" value="Genomic_DNA"/>
</dbReference>
<keyword evidence="1" id="KW-0472">Membrane</keyword>
<protein>
    <submittedName>
        <fullName evidence="2">Uncharacterized protein</fullName>
    </submittedName>
</protein>
<gene>
    <name evidence="2" type="ORF">DJ568_04005</name>
</gene>
<proteinExistence type="predicted"/>
<evidence type="ECO:0000313" key="2">
    <source>
        <dbReference type="EMBL" id="RCH55924.1"/>
    </source>
</evidence>
<feature type="transmembrane region" description="Helical" evidence="1">
    <location>
        <begin position="81"/>
        <end position="101"/>
    </location>
</feature>
<keyword evidence="1" id="KW-0812">Transmembrane</keyword>
<name>A0A367GR32_9SPHI</name>
<accession>A0A367GR32</accession>
<keyword evidence="1" id="KW-1133">Transmembrane helix</keyword>
<feature type="transmembrane region" description="Helical" evidence="1">
    <location>
        <begin position="158"/>
        <end position="176"/>
    </location>
</feature>
<keyword evidence="3" id="KW-1185">Reference proteome</keyword>
<evidence type="ECO:0000313" key="3">
    <source>
        <dbReference type="Proteomes" id="UP000253209"/>
    </source>
</evidence>